<dbReference type="EMBL" id="JABFUD020000001">
    <property type="protein sequence ID" value="KAI5084536.1"/>
    <property type="molecule type" value="Genomic_DNA"/>
</dbReference>
<dbReference type="Pfam" id="PF08766">
    <property type="entry name" value="DEK_C"/>
    <property type="match status" value="1"/>
</dbReference>
<name>A0A9D4ZSJ5_ADICA</name>
<dbReference type="Gene3D" id="1.10.10.60">
    <property type="entry name" value="Homeodomain-like"/>
    <property type="match status" value="1"/>
</dbReference>
<dbReference type="SUPFAM" id="SSF47592">
    <property type="entry name" value="SWIB/MDM2 domain"/>
    <property type="match status" value="2"/>
</dbReference>
<dbReference type="InterPro" id="IPR014876">
    <property type="entry name" value="DEK_C"/>
</dbReference>
<dbReference type="InterPro" id="IPR019835">
    <property type="entry name" value="SWIB_domain"/>
</dbReference>
<feature type="domain" description="DM2" evidence="2">
    <location>
        <begin position="295"/>
        <end position="374"/>
    </location>
</feature>
<dbReference type="PANTHER" id="PTHR13844">
    <property type="entry name" value="SWI/SNF-RELATED MATRIX-ASSOCIATED ACTIN-DEPENDENT REGULATOR OF CHROMATIN SUBFAMILY D"/>
    <property type="match status" value="1"/>
</dbReference>
<feature type="region of interest" description="Disordered" evidence="1">
    <location>
        <begin position="264"/>
        <end position="295"/>
    </location>
</feature>
<keyword evidence="5" id="KW-1185">Reference proteome</keyword>
<evidence type="ECO:0000259" key="2">
    <source>
        <dbReference type="PROSITE" id="PS51925"/>
    </source>
</evidence>
<dbReference type="OrthoDB" id="10251073at2759"/>
<feature type="compositionally biased region" description="Basic and acidic residues" evidence="1">
    <location>
        <begin position="165"/>
        <end position="174"/>
    </location>
</feature>
<evidence type="ECO:0000313" key="4">
    <source>
        <dbReference type="EMBL" id="KAI5084536.1"/>
    </source>
</evidence>
<evidence type="ECO:0000313" key="5">
    <source>
        <dbReference type="Proteomes" id="UP000886520"/>
    </source>
</evidence>
<dbReference type="Pfam" id="PF02201">
    <property type="entry name" value="SWIB"/>
    <property type="match status" value="2"/>
</dbReference>
<dbReference type="Proteomes" id="UP000886520">
    <property type="component" value="Chromosome 1"/>
</dbReference>
<dbReference type="SMART" id="SM00151">
    <property type="entry name" value="SWIB"/>
    <property type="match status" value="2"/>
</dbReference>
<dbReference type="SUPFAM" id="SSF109715">
    <property type="entry name" value="DEK C-terminal domain"/>
    <property type="match status" value="1"/>
</dbReference>
<feature type="domain" description="DEK-C" evidence="3">
    <location>
        <begin position="33"/>
        <end position="88"/>
    </location>
</feature>
<proteinExistence type="predicted"/>
<evidence type="ECO:0000256" key="1">
    <source>
        <dbReference type="SAM" id="MobiDB-lite"/>
    </source>
</evidence>
<accession>A0A9D4ZSJ5</accession>
<organism evidence="4 5">
    <name type="scientific">Adiantum capillus-veneris</name>
    <name type="common">Maidenhair fern</name>
    <dbReference type="NCBI Taxonomy" id="13818"/>
    <lineage>
        <taxon>Eukaryota</taxon>
        <taxon>Viridiplantae</taxon>
        <taxon>Streptophyta</taxon>
        <taxon>Embryophyta</taxon>
        <taxon>Tracheophyta</taxon>
        <taxon>Polypodiopsida</taxon>
        <taxon>Polypodiidae</taxon>
        <taxon>Polypodiales</taxon>
        <taxon>Pteridineae</taxon>
        <taxon>Pteridaceae</taxon>
        <taxon>Vittarioideae</taxon>
        <taxon>Adiantum</taxon>
    </lineage>
</organism>
<feature type="domain" description="DM2" evidence="2">
    <location>
        <begin position="183"/>
        <end position="260"/>
    </location>
</feature>
<feature type="compositionally biased region" description="Acidic residues" evidence="1">
    <location>
        <begin position="138"/>
        <end position="148"/>
    </location>
</feature>
<dbReference type="CDD" id="cd10567">
    <property type="entry name" value="SWIB-MDM2_like"/>
    <property type="match status" value="2"/>
</dbReference>
<dbReference type="InterPro" id="IPR036885">
    <property type="entry name" value="SWIB_MDM2_dom_sf"/>
</dbReference>
<feature type="compositionally biased region" description="Basic and acidic residues" evidence="1">
    <location>
        <begin position="279"/>
        <end position="291"/>
    </location>
</feature>
<sequence>MEEEFQGLHCSSLKFRARENPNFRLASVSVATLDSWALRFFLPNSCIRSADLSTTTTAAIRRQLEEDLGTDLTDKKAFIREQVDLYLQAQQQQHQQHQHHIYLQTQQQYIHSLQQQQQHQPFLQPHYYTPSFSAPQVVEEEGDAEEETSVQPEPEPKRVSQSKSKKADKDGQPKEKKKRTGGGLNKTCGVSPELRAIIGDKELTRTQVVKELWVYIREKNLQDPENRRKIVCNDELRSLLGCDSTDMFKMNKLLARHIFTLENTGADGEEPKPKRSRPEKREGADNEEGKSRVSGFTAPHPISEALINFLGTGESELSRSEVTKRIWEYIKGNQLQDPADKRRIICDSKLQELFGCDSFHGFGMAKYLSPHFIKG</sequence>
<evidence type="ECO:0000259" key="3">
    <source>
        <dbReference type="PROSITE" id="PS51998"/>
    </source>
</evidence>
<dbReference type="InterPro" id="IPR003121">
    <property type="entry name" value="SWIB_MDM2_domain"/>
</dbReference>
<dbReference type="AlphaFoldDB" id="A0A9D4ZSJ5"/>
<gene>
    <name evidence="4" type="ORF">GOP47_0000705</name>
</gene>
<dbReference type="Gene3D" id="1.10.245.10">
    <property type="entry name" value="SWIB/MDM2 domain"/>
    <property type="match status" value="2"/>
</dbReference>
<dbReference type="PROSITE" id="PS51998">
    <property type="entry name" value="DEK_C"/>
    <property type="match status" value="1"/>
</dbReference>
<reference evidence="4" key="1">
    <citation type="submission" date="2021-01" db="EMBL/GenBank/DDBJ databases">
        <title>Adiantum capillus-veneris genome.</title>
        <authorList>
            <person name="Fang Y."/>
            <person name="Liao Q."/>
        </authorList>
    </citation>
    <scope>NUCLEOTIDE SEQUENCE</scope>
    <source>
        <strain evidence="4">H3</strain>
        <tissue evidence="4">Leaf</tissue>
    </source>
</reference>
<feature type="region of interest" description="Disordered" evidence="1">
    <location>
        <begin position="136"/>
        <end position="189"/>
    </location>
</feature>
<dbReference type="PROSITE" id="PS51925">
    <property type="entry name" value="SWIB_MDM2"/>
    <property type="match status" value="2"/>
</dbReference>
<protein>
    <submittedName>
        <fullName evidence="4">Uncharacterized protein</fullName>
    </submittedName>
</protein>
<comment type="caution">
    <text evidence="4">The sequence shown here is derived from an EMBL/GenBank/DDBJ whole genome shotgun (WGS) entry which is preliminary data.</text>
</comment>